<dbReference type="InterPro" id="IPR058031">
    <property type="entry name" value="AAA_lid_NorR"/>
</dbReference>
<dbReference type="InterPro" id="IPR027417">
    <property type="entry name" value="P-loop_NTPase"/>
</dbReference>
<dbReference type="InterPro" id="IPR009057">
    <property type="entry name" value="Homeodomain-like_sf"/>
</dbReference>
<dbReference type="PROSITE" id="PS50045">
    <property type="entry name" value="SIGMA54_INTERACT_4"/>
    <property type="match status" value="1"/>
</dbReference>
<dbReference type="Pfam" id="PF25601">
    <property type="entry name" value="AAA_lid_14"/>
    <property type="match status" value="1"/>
</dbReference>
<dbReference type="KEGG" id="hhk:HH1059_00530"/>
<keyword evidence="3" id="KW-0805">Transcription regulation</keyword>
<dbReference type="CDD" id="cd00009">
    <property type="entry name" value="AAA"/>
    <property type="match status" value="1"/>
</dbReference>
<organism evidence="7 8">
    <name type="scientific">Halorhodospira halochloris</name>
    <name type="common">Ectothiorhodospira halochloris</name>
    <dbReference type="NCBI Taxonomy" id="1052"/>
    <lineage>
        <taxon>Bacteria</taxon>
        <taxon>Pseudomonadati</taxon>
        <taxon>Pseudomonadota</taxon>
        <taxon>Gammaproteobacteria</taxon>
        <taxon>Chromatiales</taxon>
        <taxon>Ectothiorhodospiraceae</taxon>
        <taxon>Halorhodospira</taxon>
    </lineage>
</organism>
<dbReference type="Gene3D" id="1.10.10.60">
    <property type="entry name" value="Homeodomain-like"/>
    <property type="match status" value="1"/>
</dbReference>
<keyword evidence="8" id="KW-1185">Reference proteome</keyword>
<sequence>MQVNPINFDACHELLTATEQIEWIALVDSNSKAHTPIMAEMLSSCFFDFHTIPADPQLLALTLGHAAGMANLRRQARSYVDGSLDKGQLGIFGDSPIIKELRNSLAKVARNSATVLIHGESGSGKELAAQAIHDSSQRYHAPFVTVNCGAIPTELVQSELFGHERGAFTGAHQRRTGHLERANGGTILLDEIGELSLEHQVSLLRVLEERAVTRVGGSESIALDVRVIAATHVDLAAAVEAKSFREDLYYRLNVLRLDIPPLRERGDDIIELANLFLERFQRLHKTPPRAFSPQSLGAMRRHQWPGNVRELRNRIERAVVMNNRIIITPEDLGLEIRNPLWRNVETLKEARAQGERAVILRTLANCSHNISAASRQLGISRVTLYRTMRRLGVRS</sequence>
<dbReference type="PROSITE" id="PS00676">
    <property type="entry name" value="SIGMA54_INTERACT_2"/>
    <property type="match status" value="1"/>
</dbReference>
<dbReference type="InterPro" id="IPR002197">
    <property type="entry name" value="HTH_Fis"/>
</dbReference>
<keyword evidence="5" id="KW-0804">Transcription</keyword>
<dbReference type="GO" id="GO:0043565">
    <property type="term" value="F:sequence-specific DNA binding"/>
    <property type="evidence" value="ECO:0007669"/>
    <property type="project" value="InterPro"/>
</dbReference>
<dbReference type="InterPro" id="IPR025944">
    <property type="entry name" value="Sigma_54_int_dom_CS"/>
</dbReference>
<evidence type="ECO:0000256" key="4">
    <source>
        <dbReference type="ARBA" id="ARBA00023125"/>
    </source>
</evidence>
<keyword evidence="4" id="KW-0238">DNA-binding</keyword>
<name>A0A0X8X6V2_HALHR</name>
<dbReference type="InterPro" id="IPR025943">
    <property type="entry name" value="Sigma_54_int_dom_ATP-bd_2"/>
</dbReference>
<evidence type="ECO:0000256" key="1">
    <source>
        <dbReference type="ARBA" id="ARBA00022741"/>
    </source>
</evidence>
<evidence type="ECO:0000256" key="3">
    <source>
        <dbReference type="ARBA" id="ARBA00023015"/>
    </source>
</evidence>
<dbReference type="GO" id="GO:0006355">
    <property type="term" value="P:regulation of DNA-templated transcription"/>
    <property type="evidence" value="ECO:0007669"/>
    <property type="project" value="InterPro"/>
</dbReference>
<proteinExistence type="predicted"/>
<keyword evidence="1" id="KW-0547">Nucleotide-binding</keyword>
<dbReference type="SUPFAM" id="SSF52540">
    <property type="entry name" value="P-loop containing nucleoside triphosphate hydrolases"/>
    <property type="match status" value="1"/>
</dbReference>
<dbReference type="GO" id="GO:0005524">
    <property type="term" value="F:ATP binding"/>
    <property type="evidence" value="ECO:0007669"/>
    <property type="project" value="UniProtKB-KW"/>
</dbReference>
<dbReference type="FunFam" id="3.40.50.300:FF:000006">
    <property type="entry name" value="DNA-binding transcriptional regulator NtrC"/>
    <property type="match status" value="1"/>
</dbReference>
<dbReference type="PANTHER" id="PTHR32071">
    <property type="entry name" value="TRANSCRIPTIONAL REGULATORY PROTEIN"/>
    <property type="match status" value="1"/>
</dbReference>
<dbReference type="AlphaFoldDB" id="A0A0X8X6V2"/>
<protein>
    <submittedName>
        <fullName evidence="7">Transcriptional regulator</fullName>
    </submittedName>
</protein>
<accession>A0A0X8X6V2</accession>
<dbReference type="SMART" id="SM00382">
    <property type="entry name" value="AAA"/>
    <property type="match status" value="1"/>
</dbReference>
<dbReference type="SUPFAM" id="SSF46689">
    <property type="entry name" value="Homeodomain-like"/>
    <property type="match status" value="1"/>
</dbReference>
<dbReference type="Proteomes" id="UP000218890">
    <property type="component" value="Chromosome"/>
</dbReference>
<evidence type="ECO:0000259" key="6">
    <source>
        <dbReference type="PROSITE" id="PS50045"/>
    </source>
</evidence>
<evidence type="ECO:0000313" key="7">
    <source>
        <dbReference type="EMBL" id="BAU56722.2"/>
    </source>
</evidence>
<dbReference type="PROSITE" id="PS00688">
    <property type="entry name" value="SIGMA54_INTERACT_3"/>
    <property type="match status" value="1"/>
</dbReference>
<reference evidence="7" key="1">
    <citation type="submission" date="2016-02" db="EMBL/GenBank/DDBJ databases">
        <title>Halorhodospira halochloris DSM-1059 complete genome, version 2.</title>
        <authorList>
            <person name="Tsukatani Y."/>
        </authorList>
    </citation>
    <scope>NUCLEOTIDE SEQUENCE</scope>
    <source>
        <strain evidence="7">DSM 1059</strain>
    </source>
</reference>
<keyword evidence="2" id="KW-0067">ATP-binding</keyword>
<dbReference type="InterPro" id="IPR002078">
    <property type="entry name" value="Sigma_54_int"/>
</dbReference>
<dbReference type="InterPro" id="IPR003593">
    <property type="entry name" value="AAA+_ATPase"/>
</dbReference>
<dbReference type="EMBL" id="AP017372">
    <property type="protein sequence ID" value="BAU56722.2"/>
    <property type="molecule type" value="Genomic_DNA"/>
</dbReference>
<evidence type="ECO:0000313" key="8">
    <source>
        <dbReference type="Proteomes" id="UP000218890"/>
    </source>
</evidence>
<dbReference type="Pfam" id="PF02954">
    <property type="entry name" value="HTH_8"/>
    <property type="match status" value="1"/>
</dbReference>
<dbReference type="Pfam" id="PF00158">
    <property type="entry name" value="Sigma54_activat"/>
    <property type="match status" value="1"/>
</dbReference>
<evidence type="ECO:0000256" key="5">
    <source>
        <dbReference type="ARBA" id="ARBA00023163"/>
    </source>
</evidence>
<gene>
    <name evidence="7" type="ORF">HH1059_00530</name>
</gene>
<feature type="domain" description="Sigma-54 factor interaction" evidence="6">
    <location>
        <begin position="91"/>
        <end position="320"/>
    </location>
</feature>
<evidence type="ECO:0000256" key="2">
    <source>
        <dbReference type="ARBA" id="ARBA00022840"/>
    </source>
</evidence>
<dbReference type="PANTHER" id="PTHR32071:SF120">
    <property type="entry name" value="TRANSCRIPTIONAL REGULATOR-RELATED"/>
    <property type="match status" value="1"/>
</dbReference>
<dbReference type="Gene3D" id="3.40.50.300">
    <property type="entry name" value="P-loop containing nucleotide triphosphate hydrolases"/>
    <property type="match status" value="1"/>
</dbReference>
<dbReference type="Gene3D" id="1.10.8.60">
    <property type="match status" value="1"/>
</dbReference>